<evidence type="ECO:0000259" key="12">
    <source>
        <dbReference type="PROSITE" id="PS51671"/>
    </source>
</evidence>
<dbReference type="PANTHER" id="PTHR21363">
    <property type="entry name" value="PREPHENATE DEHYDROGENASE"/>
    <property type="match status" value="1"/>
</dbReference>
<evidence type="ECO:0000256" key="7">
    <source>
        <dbReference type="ARBA" id="ARBA00023002"/>
    </source>
</evidence>
<dbReference type="InterPro" id="IPR050812">
    <property type="entry name" value="Preph/Arog_dehydrog"/>
</dbReference>
<evidence type="ECO:0000256" key="1">
    <source>
        <dbReference type="ARBA" id="ARBA00005067"/>
    </source>
</evidence>
<keyword evidence="6" id="KW-0028">Amino-acid biosynthesis</keyword>
<dbReference type="UniPathway" id="UPA00122">
    <property type="reaction ID" value="UER00961"/>
</dbReference>
<keyword evidence="5" id="KW-0827">Tyrosine biosynthesis</keyword>
<organism evidence="13 14">
    <name type="scientific">Oceanobacillus oncorhynchi</name>
    <dbReference type="NCBI Taxonomy" id="545501"/>
    <lineage>
        <taxon>Bacteria</taxon>
        <taxon>Bacillati</taxon>
        <taxon>Bacillota</taxon>
        <taxon>Bacilli</taxon>
        <taxon>Bacillales</taxon>
        <taxon>Bacillaceae</taxon>
        <taxon>Oceanobacillus</taxon>
    </lineage>
</organism>
<keyword evidence="14" id="KW-1185">Reference proteome</keyword>
<evidence type="ECO:0000256" key="5">
    <source>
        <dbReference type="ARBA" id="ARBA00022498"/>
    </source>
</evidence>
<dbReference type="GO" id="GO:0008977">
    <property type="term" value="F:prephenate dehydrogenase (NAD+) activity"/>
    <property type="evidence" value="ECO:0007669"/>
    <property type="project" value="UniProtKB-EC"/>
</dbReference>
<comment type="pathway">
    <text evidence="1">Amino-acid biosynthesis; L-tyrosine biosynthesis; (4-hydroxyphenyl)pyruvate from prephenate (NAD(+) route): step 1/1.</text>
</comment>
<dbReference type="InterPro" id="IPR002912">
    <property type="entry name" value="ACT_dom"/>
</dbReference>
<dbReference type="SUPFAM" id="SSF48179">
    <property type="entry name" value="6-phosphogluconate dehydrogenase C-terminal domain-like"/>
    <property type="match status" value="1"/>
</dbReference>
<dbReference type="Gene3D" id="1.10.3660.10">
    <property type="entry name" value="6-phosphogluconate dehydrogenase C-terminal like domain"/>
    <property type="match status" value="1"/>
</dbReference>
<feature type="domain" description="ACT" evidence="12">
    <location>
        <begin position="297"/>
        <end position="367"/>
    </location>
</feature>
<gene>
    <name evidence="13" type="ORF">BN997_03664</name>
</gene>
<evidence type="ECO:0000256" key="4">
    <source>
        <dbReference type="ARBA" id="ARBA00016891"/>
    </source>
</evidence>
<name>A0A0A1MKW9_9BACI</name>
<dbReference type="PROSITE" id="PS51671">
    <property type="entry name" value="ACT"/>
    <property type="match status" value="1"/>
</dbReference>
<dbReference type="GO" id="GO:0004665">
    <property type="term" value="F:prephenate dehydrogenase (NADP+) activity"/>
    <property type="evidence" value="ECO:0007669"/>
    <property type="project" value="InterPro"/>
</dbReference>
<evidence type="ECO:0000256" key="10">
    <source>
        <dbReference type="ARBA" id="ARBA00049260"/>
    </source>
</evidence>
<dbReference type="FunFam" id="1.10.3660.10:FF:000003">
    <property type="entry name" value="Prephenate dehydrogenase"/>
    <property type="match status" value="1"/>
</dbReference>
<keyword evidence="7" id="KW-0560">Oxidoreductase</keyword>
<evidence type="ECO:0000256" key="2">
    <source>
        <dbReference type="ARBA" id="ARBA00007964"/>
    </source>
</evidence>
<evidence type="ECO:0000313" key="13">
    <source>
        <dbReference type="EMBL" id="CEI83743.1"/>
    </source>
</evidence>
<dbReference type="InterPro" id="IPR003099">
    <property type="entry name" value="Prephen_DH"/>
</dbReference>
<dbReference type="Proteomes" id="UP000040453">
    <property type="component" value="Unassembled WGS sequence"/>
</dbReference>
<dbReference type="SUPFAM" id="SSF51735">
    <property type="entry name" value="NAD(P)-binding Rossmann-fold domains"/>
    <property type="match status" value="1"/>
</dbReference>
<evidence type="ECO:0000256" key="9">
    <source>
        <dbReference type="ARBA" id="ARBA00023141"/>
    </source>
</evidence>
<dbReference type="STRING" id="545501.BN997_03664"/>
<dbReference type="PANTHER" id="PTHR21363:SF0">
    <property type="entry name" value="PREPHENATE DEHYDROGENASE [NADP(+)]"/>
    <property type="match status" value="1"/>
</dbReference>
<evidence type="ECO:0000256" key="3">
    <source>
        <dbReference type="ARBA" id="ARBA00012068"/>
    </source>
</evidence>
<dbReference type="InterPro" id="IPR046825">
    <property type="entry name" value="PDH_C"/>
</dbReference>
<dbReference type="RefSeq" id="WP_042534138.1">
    <property type="nucleotide sequence ID" value="NZ_CAXOIH010000007.1"/>
</dbReference>
<dbReference type="SUPFAM" id="SSF55021">
    <property type="entry name" value="ACT-like"/>
    <property type="match status" value="1"/>
</dbReference>
<evidence type="ECO:0000313" key="14">
    <source>
        <dbReference type="Proteomes" id="UP000040453"/>
    </source>
</evidence>
<dbReference type="EC" id="1.3.1.12" evidence="3"/>
<keyword evidence="8" id="KW-0520">NAD</keyword>
<dbReference type="GO" id="GO:0006571">
    <property type="term" value="P:tyrosine biosynthetic process"/>
    <property type="evidence" value="ECO:0007669"/>
    <property type="project" value="UniProtKB-UniPathway"/>
</dbReference>
<dbReference type="InterPro" id="IPR008927">
    <property type="entry name" value="6-PGluconate_DH-like_C_sf"/>
</dbReference>
<evidence type="ECO:0000256" key="8">
    <source>
        <dbReference type="ARBA" id="ARBA00023027"/>
    </source>
</evidence>
<accession>A0A0A1MKW9</accession>
<dbReference type="FunFam" id="3.40.50.720:FF:000208">
    <property type="entry name" value="Prephenate dehydrogenase"/>
    <property type="match status" value="1"/>
</dbReference>
<dbReference type="NCBIfam" id="NF005107">
    <property type="entry name" value="PRK06545.1-5"/>
    <property type="match status" value="1"/>
</dbReference>
<evidence type="ECO:0000259" key="11">
    <source>
        <dbReference type="PROSITE" id="PS51176"/>
    </source>
</evidence>
<dbReference type="Gene3D" id="3.40.50.720">
    <property type="entry name" value="NAD(P)-binding Rossmann-like Domain"/>
    <property type="match status" value="1"/>
</dbReference>
<sequence length="367" mass="40456">MKKQQVLIAGLGLIGGSIAKAIRKESEHYIIGFDVNENTLHFASNHGIIDEAFTTFEEAALKADIIIISAPISETIQLVSRLDDIPFEKDVIVSDTASVKGSVLIAANGLSNKAIRFIGGHPMAGSHKKGIEAAKEHLFENAIYVLSPLDNATEENVDTLRDVLSATKSNFVVLQSDEHDEMTGVISHFPHLIASSLVHQARKWEKKHSYLPKLAAGGFRDITRIASSNPVMWQDIFYHNQSKMSAMLDDWIVEMEQLKKLIEDNEKEEVITYLDSAKNYRDGLNEGGRGAIPAFYDVIVDIADQPGAIAEVALILANASLSIKNIEILEVREGITGALRLSFYTKEAQEAGQKILKQRGFETMIQS</sequence>
<dbReference type="CDD" id="cd04909">
    <property type="entry name" value="ACT_PDH-BS"/>
    <property type="match status" value="1"/>
</dbReference>
<dbReference type="InterPro" id="IPR045865">
    <property type="entry name" value="ACT-like_dom_sf"/>
</dbReference>
<dbReference type="InterPro" id="IPR036291">
    <property type="entry name" value="NAD(P)-bd_dom_sf"/>
</dbReference>
<dbReference type="GO" id="GO:0070403">
    <property type="term" value="F:NAD+ binding"/>
    <property type="evidence" value="ECO:0007669"/>
    <property type="project" value="InterPro"/>
</dbReference>
<protein>
    <recommendedName>
        <fullName evidence="4">Prephenate dehydrogenase</fullName>
        <ecNumber evidence="3">1.3.1.12</ecNumber>
    </recommendedName>
</protein>
<comment type="catalytic activity">
    <reaction evidence="10">
        <text>prephenate + NAD(+) = 3-(4-hydroxyphenyl)pyruvate + CO2 + NADH</text>
        <dbReference type="Rhea" id="RHEA:13869"/>
        <dbReference type="ChEBI" id="CHEBI:16526"/>
        <dbReference type="ChEBI" id="CHEBI:29934"/>
        <dbReference type="ChEBI" id="CHEBI:36242"/>
        <dbReference type="ChEBI" id="CHEBI:57540"/>
        <dbReference type="ChEBI" id="CHEBI:57945"/>
        <dbReference type="EC" id="1.3.1.12"/>
    </reaction>
</comment>
<feature type="domain" description="Prephenate/arogenate dehydrogenase" evidence="11">
    <location>
        <begin position="4"/>
        <end position="292"/>
    </location>
</feature>
<dbReference type="PROSITE" id="PS51176">
    <property type="entry name" value="PDH_ADH"/>
    <property type="match status" value="1"/>
</dbReference>
<dbReference type="InterPro" id="IPR046826">
    <property type="entry name" value="PDH_N"/>
</dbReference>
<proteinExistence type="inferred from homology"/>
<dbReference type="Pfam" id="PF20463">
    <property type="entry name" value="PDH_C"/>
    <property type="match status" value="1"/>
</dbReference>
<comment type="similarity">
    <text evidence="2">Belongs to the prephenate/arogenate dehydrogenase family.</text>
</comment>
<dbReference type="EMBL" id="CDGG01000001">
    <property type="protein sequence ID" value="CEI83743.1"/>
    <property type="molecule type" value="Genomic_DNA"/>
</dbReference>
<dbReference type="AlphaFoldDB" id="A0A0A1MKW9"/>
<evidence type="ECO:0000256" key="6">
    <source>
        <dbReference type="ARBA" id="ARBA00022605"/>
    </source>
</evidence>
<reference evidence="13 14" key="1">
    <citation type="submission" date="2014-11" db="EMBL/GenBank/DDBJ databases">
        <authorList>
            <person name="Urmite Genomes Urmite Genomes"/>
        </authorList>
    </citation>
    <scope>NUCLEOTIDE SEQUENCE [LARGE SCALE GENOMIC DNA]</scope>
    <source>
        <strain evidence="13 14">Oc5</strain>
    </source>
</reference>
<keyword evidence="9" id="KW-0057">Aromatic amino acid biosynthesis</keyword>
<dbReference type="OrthoDB" id="9802008at2"/>
<dbReference type="Pfam" id="PF02153">
    <property type="entry name" value="PDH_N"/>
    <property type="match status" value="1"/>
</dbReference>